<accession>A0ABP6V656</accession>
<feature type="domain" description="Iminophenyl-pyruvate dimer synthase" evidence="2">
    <location>
        <begin position="99"/>
        <end position="293"/>
    </location>
</feature>
<dbReference type="PANTHER" id="PTHR34400">
    <property type="match status" value="1"/>
</dbReference>
<dbReference type="Pfam" id="PF12902">
    <property type="entry name" value="Ferritin-like"/>
    <property type="match status" value="1"/>
</dbReference>
<reference evidence="4" key="1">
    <citation type="journal article" date="2019" name="Int. J. Syst. Evol. Microbiol.">
        <title>The Global Catalogue of Microorganisms (GCM) 10K type strain sequencing project: providing services to taxonomists for standard genome sequencing and annotation.</title>
        <authorList>
            <consortium name="The Broad Institute Genomics Platform"/>
            <consortium name="The Broad Institute Genome Sequencing Center for Infectious Disease"/>
            <person name="Wu L."/>
            <person name="Ma J."/>
        </authorList>
    </citation>
    <scope>NUCLEOTIDE SEQUENCE [LARGE SCALE GENOMIC DNA]</scope>
    <source>
        <strain evidence="4">JCM 17656</strain>
    </source>
</reference>
<dbReference type="InterPro" id="IPR026820">
    <property type="entry name" value="VioB/RebD_dom"/>
</dbReference>
<dbReference type="PROSITE" id="PS51318">
    <property type="entry name" value="TAT"/>
    <property type="match status" value="1"/>
</dbReference>
<dbReference type="Gene3D" id="1.20.1260.10">
    <property type="match status" value="1"/>
</dbReference>
<dbReference type="SUPFAM" id="SSF47240">
    <property type="entry name" value="Ferritin-like"/>
    <property type="match status" value="1"/>
</dbReference>
<organism evidence="3 4">
    <name type="scientific">Streptomyces osmaniensis</name>
    <dbReference type="NCBI Taxonomy" id="593134"/>
    <lineage>
        <taxon>Bacteria</taxon>
        <taxon>Bacillati</taxon>
        <taxon>Actinomycetota</taxon>
        <taxon>Actinomycetes</taxon>
        <taxon>Kitasatosporales</taxon>
        <taxon>Streptomycetaceae</taxon>
        <taxon>Streptomyces</taxon>
    </lineage>
</organism>
<sequence>MTGMGEEPDEPAVAPFKRRRFLASAAVAAGAPTAVAGPAQAAASHADMAAADAAAADVAAAEVAAAQAPAQAAAGLGSVARLMAVPEDSRGVAWLRSALQVAVGLELATIPPYLCGWWSVKDQRSEVARMIRRIVGDEMYHLGIVCNLLVAVGGRPQIKAAAPVYPGPLPGGVRAGVTVYLSGLTRPFVRDVMMAIEAPEVSLARSVQPSPTVGEFYEGMLGAFRAVRPDLATRGQVTQHIDTDELRPVRTLDDVEHAIEIIREQGEGTESSPTDSFSDDRPAHYYAFGEIYHGRELRETDDGWRFVGPPVPFPDVRPMAPVPVGGWRNTSAHVGRLLFRFDAMYSTVLDSLDAAWAGGGHRTLGAGIRTMRGLEKPAVELMETPVPGGRGTYGPQFRALRRPRR</sequence>
<evidence type="ECO:0000259" key="2">
    <source>
        <dbReference type="Pfam" id="PF12902"/>
    </source>
</evidence>
<proteinExistence type="predicted"/>
<dbReference type="InterPro" id="IPR006311">
    <property type="entry name" value="TAT_signal"/>
</dbReference>
<gene>
    <name evidence="3" type="ORF">GCM10022295_09490</name>
</gene>
<dbReference type="InterPro" id="IPR012347">
    <property type="entry name" value="Ferritin-like"/>
</dbReference>
<keyword evidence="4" id="KW-1185">Reference proteome</keyword>
<feature type="region of interest" description="Disordered" evidence="1">
    <location>
        <begin position="383"/>
        <end position="405"/>
    </location>
</feature>
<evidence type="ECO:0000313" key="3">
    <source>
        <dbReference type="EMBL" id="GAA3529711.1"/>
    </source>
</evidence>
<dbReference type="PANTHER" id="PTHR34400:SF4">
    <property type="entry name" value="MEMBRANE PROTEIN"/>
    <property type="match status" value="1"/>
</dbReference>
<dbReference type="EMBL" id="BAABCE010000002">
    <property type="protein sequence ID" value="GAA3529711.1"/>
    <property type="molecule type" value="Genomic_DNA"/>
</dbReference>
<name>A0ABP6V656_9ACTN</name>
<protein>
    <submittedName>
        <fullName evidence="3">Ferritin-like protein</fullName>
    </submittedName>
</protein>
<evidence type="ECO:0000313" key="4">
    <source>
        <dbReference type="Proteomes" id="UP001500707"/>
    </source>
</evidence>
<evidence type="ECO:0000256" key="1">
    <source>
        <dbReference type="SAM" id="MobiDB-lite"/>
    </source>
</evidence>
<dbReference type="InterPro" id="IPR009078">
    <property type="entry name" value="Ferritin-like_SF"/>
</dbReference>
<comment type="caution">
    <text evidence="3">The sequence shown here is derived from an EMBL/GenBank/DDBJ whole genome shotgun (WGS) entry which is preliminary data.</text>
</comment>
<dbReference type="Proteomes" id="UP001500707">
    <property type="component" value="Unassembled WGS sequence"/>
</dbReference>